<name>A0A8T1GUV1_9STRA</name>
<comment type="caution">
    <text evidence="1">The sequence shown here is derived from an EMBL/GenBank/DDBJ whole genome shotgun (WGS) entry which is preliminary data.</text>
</comment>
<dbReference type="EMBL" id="RCMV01002723">
    <property type="protein sequence ID" value="KAG3201543.1"/>
    <property type="molecule type" value="Genomic_DNA"/>
</dbReference>
<gene>
    <name evidence="1" type="ORF">PC129_g23507</name>
</gene>
<proteinExistence type="predicted"/>
<organism evidence="1 2">
    <name type="scientific">Phytophthora cactorum</name>
    <dbReference type="NCBI Taxonomy" id="29920"/>
    <lineage>
        <taxon>Eukaryota</taxon>
        <taxon>Sar</taxon>
        <taxon>Stramenopiles</taxon>
        <taxon>Oomycota</taxon>
        <taxon>Peronosporomycetes</taxon>
        <taxon>Peronosporales</taxon>
        <taxon>Peronosporaceae</taxon>
        <taxon>Phytophthora</taxon>
    </lineage>
</organism>
<evidence type="ECO:0000313" key="1">
    <source>
        <dbReference type="EMBL" id="KAG3201543.1"/>
    </source>
</evidence>
<protein>
    <submittedName>
        <fullName evidence="1">Uncharacterized protein</fullName>
    </submittedName>
</protein>
<sequence length="46" mass="4754">MVVRLAIGLVGSPFVATTYWSSGMYSNVVGTSNAITAGWGNSSRTS</sequence>
<evidence type="ECO:0000313" key="2">
    <source>
        <dbReference type="Proteomes" id="UP000760860"/>
    </source>
</evidence>
<dbReference type="Proteomes" id="UP000760860">
    <property type="component" value="Unassembled WGS sequence"/>
</dbReference>
<accession>A0A8T1GUV1</accession>
<reference evidence="1" key="1">
    <citation type="submission" date="2018-05" db="EMBL/GenBank/DDBJ databases">
        <title>Effector identification in a new, highly contiguous assembly of the strawberry crown rot pathogen Phytophthora cactorum.</title>
        <authorList>
            <person name="Armitage A.D."/>
            <person name="Nellist C.F."/>
            <person name="Bates H."/>
            <person name="Vickerstaff R.J."/>
            <person name="Harrison R.J."/>
        </authorList>
    </citation>
    <scope>NUCLEOTIDE SEQUENCE</scope>
    <source>
        <strain evidence="1">P421</strain>
    </source>
</reference>
<dbReference type="AlphaFoldDB" id="A0A8T1GUV1"/>